<feature type="domain" description="SGNH hydrolase-type esterase" evidence="1">
    <location>
        <begin position="132"/>
        <end position="286"/>
    </location>
</feature>
<dbReference type="Pfam" id="PF13472">
    <property type="entry name" value="Lipase_GDSL_2"/>
    <property type="match status" value="1"/>
</dbReference>
<keyword evidence="4" id="KW-1185">Reference proteome</keyword>
<dbReference type="GO" id="GO:0016787">
    <property type="term" value="F:hydrolase activity"/>
    <property type="evidence" value="ECO:0007669"/>
    <property type="project" value="UniProtKB-KW"/>
</dbReference>
<dbReference type="InterPro" id="IPR013830">
    <property type="entry name" value="SGNH_hydro"/>
</dbReference>
<protein>
    <submittedName>
        <fullName evidence="3">SGNH/GDSL hydrolase family protein</fullName>
        <ecNumber evidence="3">3.1.-.-</ecNumber>
    </submittedName>
</protein>
<accession>A0ABW0M0F7</accession>
<proteinExistence type="predicted"/>
<dbReference type="InterPro" id="IPR036514">
    <property type="entry name" value="SGNH_hydro_sf"/>
</dbReference>
<evidence type="ECO:0000259" key="1">
    <source>
        <dbReference type="Pfam" id="PF13472"/>
    </source>
</evidence>
<sequence length="334" mass="37603">MIEPIVSREQVRYTGRFDFSQPEGPQFAWSGSSIAISFKGTEVRALLKPVQSGMADNWVNIVIDDQEPVPVKIDKENSYLLALNLANEVHTVEIFKRTEPMVGELQFMGFELPEGAELLEPPSRHEHKIEIIGDSITAGYGNEAASIEDGFQASQENHYLAYGPIAARSLNAELIALAWSGKGMYQNYGGVRDIQMPELYRRTLPSRSESSWDFHSRVPDVVVINLGTNDFSVDTIDPSQYVAEYKRFVEFIRTNYPDAHLFCTIGPMNRKPAEFIEGIVSELNRAGDERIYFYEFPPQNVEKNGVGGDWHPSLKTHAIMAELLAAEIKNKLGW</sequence>
<dbReference type="PANTHER" id="PTHR37834">
    <property type="entry name" value="GDSL-LIKE LIPASE/ACYLHYDROLASE DOMAIN PROTEIN (AFU_ORTHOLOGUE AFUA_2G00620)"/>
    <property type="match status" value="1"/>
</dbReference>
<dbReference type="SUPFAM" id="SSF52266">
    <property type="entry name" value="SGNH hydrolase"/>
    <property type="match status" value="1"/>
</dbReference>
<dbReference type="InterPro" id="IPR040794">
    <property type="entry name" value="CE2_N"/>
</dbReference>
<dbReference type="EMBL" id="JBHSMH010000070">
    <property type="protein sequence ID" value="MFC5470647.1"/>
    <property type="molecule type" value="Genomic_DNA"/>
</dbReference>
<comment type="caution">
    <text evidence="3">The sequence shown here is derived from an EMBL/GenBank/DDBJ whole genome shotgun (WGS) entry which is preliminary data.</text>
</comment>
<dbReference type="RefSeq" id="WP_209751542.1">
    <property type="nucleotide sequence ID" value="NZ_JBHSMH010000070.1"/>
</dbReference>
<evidence type="ECO:0000313" key="3">
    <source>
        <dbReference type="EMBL" id="MFC5470647.1"/>
    </source>
</evidence>
<gene>
    <name evidence="3" type="ORF">ACFPPD_18295</name>
</gene>
<name>A0ABW0M0F7_9BACL</name>
<dbReference type="Gene3D" id="3.40.50.1110">
    <property type="entry name" value="SGNH hydrolase"/>
    <property type="match status" value="1"/>
</dbReference>
<dbReference type="CDD" id="cd01831">
    <property type="entry name" value="Endoglucanase_E_like"/>
    <property type="match status" value="1"/>
</dbReference>
<keyword evidence="3" id="KW-0378">Hydrolase</keyword>
<reference evidence="4" key="1">
    <citation type="journal article" date="2019" name="Int. J. Syst. Evol. Microbiol.">
        <title>The Global Catalogue of Microorganisms (GCM) 10K type strain sequencing project: providing services to taxonomists for standard genome sequencing and annotation.</title>
        <authorList>
            <consortium name="The Broad Institute Genomics Platform"/>
            <consortium name="The Broad Institute Genome Sequencing Center for Infectious Disease"/>
            <person name="Wu L."/>
            <person name="Ma J."/>
        </authorList>
    </citation>
    <scope>NUCLEOTIDE SEQUENCE [LARGE SCALE GENOMIC DNA]</scope>
    <source>
        <strain evidence="4">CCUG 57113</strain>
    </source>
</reference>
<organism evidence="3 4">
    <name type="scientific">Cohnella suwonensis</name>
    <dbReference type="NCBI Taxonomy" id="696072"/>
    <lineage>
        <taxon>Bacteria</taxon>
        <taxon>Bacillati</taxon>
        <taxon>Bacillota</taxon>
        <taxon>Bacilli</taxon>
        <taxon>Bacillales</taxon>
        <taxon>Paenibacillaceae</taxon>
        <taxon>Cohnella</taxon>
    </lineage>
</organism>
<dbReference type="PANTHER" id="PTHR37834:SF2">
    <property type="entry name" value="ESTERASE, SGNH HYDROLASE-TYPE"/>
    <property type="match status" value="1"/>
</dbReference>
<feature type="domain" description="Carbohydrate esterase 2 N-terminal" evidence="2">
    <location>
        <begin position="13"/>
        <end position="122"/>
    </location>
</feature>
<dbReference type="InterPro" id="IPR037461">
    <property type="entry name" value="CtCE2-like_dom"/>
</dbReference>
<dbReference type="Pfam" id="PF17996">
    <property type="entry name" value="CE2_N"/>
    <property type="match status" value="1"/>
</dbReference>
<dbReference type="Gene3D" id="2.60.120.260">
    <property type="entry name" value="Galactose-binding domain-like"/>
    <property type="match status" value="1"/>
</dbReference>
<evidence type="ECO:0000313" key="4">
    <source>
        <dbReference type="Proteomes" id="UP001596105"/>
    </source>
</evidence>
<dbReference type="EC" id="3.1.-.-" evidence="3"/>
<evidence type="ECO:0000259" key="2">
    <source>
        <dbReference type="Pfam" id="PF17996"/>
    </source>
</evidence>
<dbReference type="Proteomes" id="UP001596105">
    <property type="component" value="Unassembled WGS sequence"/>
</dbReference>
<dbReference type="InterPro" id="IPR052762">
    <property type="entry name" value="PCW_deacetylase/CE"/>
</dbReference>